<dbReference type="AlphaFoldDB" id="A0AAE0J633"/>
<evidence type="ECO:0000313" key="2">
    <source>
        <dbReference type="Proteomes" id="UP001286456"/>
    </source>
</evidence>
<dbReference type="EMBL" id="JAUEPO010000001">
    <property type="protein sequence ID" value="KAK3337631.1"/>
    <property type="molecule type" value="Genomic_DNA"/>
</dbReference>
<protein>
    <submittedName>
        <fullName evidence="1">Uncharacterized protein</fullName>
    </submittedName>
</protein>
<keyword evidence="2" id="KW-1185">Reference proteome</keyword>
<sequence>MTTAGNSRARGRSSDWGHLSIRPHCGLCDEAIVDQDQYVTLYGNKDSTGLFYASIDARPRLFHGWYRDLFRPDNPRFTSDGLKICPQHLRCRPCLASAETITLHEDCLAVFRTECSTPMSTPEAIREAKDRLFVLAAWKSPWRNAPIPRFSGPREPYYREYLPQDIAERAGLGMFNSSLPEEIRQEIWLLSRPAKFWRFMKVVNIARLELPMAGTAPAGARISLSIVSKWSRGGSLELAAVANGVIRVTIDCEGIETIERLPAKPKFRRERFDNKVFAILDQKTSRAIDVLFGFGYARLGSSAGTTEKFPYIRLWDTPTPPDLERCMPPGYRESLAENDYLLLRTIDLASATGLTFIYYQPSSNAGPPGSVKLVAIHTHTPDSPSAQPTADGVLLPGSLLFWEYLPLSAEDHIVTFGVSRTMNSAVVPYWGHSLPHRGHGLTSRPIGPRFLFVNRISGCVSVGPACTLTWASTFLFQRVRPELLVYSLSEDGRGGVLLGSLGNLALESEQRQTSALYSLFTPDPEPPRLSRNHENWTPGDSFVHFAWWWRRPMPMRAVAFTTRRTIIAPLRDIRRVLVFKSDMSPTDIYGLIIEHGDGSRQVMGECRVGGPARFQKEYNNPRRIWISRASFSQARSYIWFGDKPQAFPRAKAINIISDEGKQLQIDWEPGKYITSVNVVGR</sequence>
<gene>
    <name evidence="1" type="ORF">B0T19DRAFT_80041</name>
</gene>
<evidence type="ECO:0000313" key="1">
    <source>
        <dbReference type="EMBL" id="KAK3337631.1"/>
    </source>
</evidence>
<comment type="caution">
    <text evidence="1">The sequence shown here is derived from an EMBL/GenBank/DDBJ whole genome shotgun (WGS) entry which is preliminary data.</text>
</comment>
<organism evidence="1 2">
    <name type="scientific">Cercophora scortea</name>
    <dbReference type="NCBI Taxonomy" id="314031"/>
    <lineage>
        <taxon>Eukaryota</taxon>
        <taxon>Fungi</taxon>
        <taxon>Dikarya</taxon>
        <taxon>Ascomycota</taxon>
        <taxon>Pezizomycotina</taxon>
        <taxon>Sordariomycetes</taxon>
        <taxon>Sordariomycetidae</taxon>
        <taxon>Sordariales</taxon>
        <taxon>Lasiosphaeriaceae</taxon>
        <taxon>Cercophora</taxon>
    </lineage>
</organism>
<dbReference type="Proteomes" id="UP001286456">
    <property type="component" value="Unassembled WGS sequence"/>
</dbReference>
<reference evidence="1" key="2">
    <citation type="submission" date="2023-06" db="EMBL/GenBank/DDBJ databases">
        <authorList>
            <consortium name="Lawrence Berkeley National Laboratory"/>
            <person name="Haridas S."/>
            <person name="Hensen N."/>
            <person name="Bonometti L."/>
            <person name="Westerberg I."/>
            <person name="Brannstrom I.O."/>
            <person name="Guillou S."/>
            <person name="Cros-Aarteil S."/>
            <person name="Calhoun S."/>
            <person name="Kuo A."/>
            <person name="Mondo S."/>
            <person name="Pangilinan J."/>
            <person name="Riley R."/>
            <person name="Labutti K."/>
            <person name="Andreopoulos B."/>
            <person name="Lipzen A."/>
            <person name="Chen C."/>
            <person name="Yanf M."/>
            <person name="Daum C."/>
            <person name="Ng V."/>
            <person name="Clum A."/>
            <person name="Steindorff A."/>
            <person name="Ohm R."/>
            <person name="Martin F."/>
            <person name="Silar P."/>
            <person name="Natvig D."/>
            <person name="Lalanne C."/>
            <person name="Gautier V."/>
            <person name="Ament-Velasquez S.L."/>
            <person name="Kruys A."/>
            <person name="Hutchinson M.I."/>
            <person name="Powell A.J."/>
            <person name="Barry K."/>
            <person name="Miller A.N."/>
            <person name="Grigoriev I.V."/>
            <person name="Debuchy R."/>
            <person name="Gladieux P."/>
            <person name="Thoren M.H."/>
            <person name="Johannesson H."/>
        </authorList>
    </citation>
    <scope>NUCLEOTIDE SEQUENCE</scope>
    <source>
        <strain evidence="1">SMH4131-1</strain>
    </source>
</reference>
<proteinExistence type="predicted"/>
<name>A0AAE0J633_9PEZI</name>
<accession>A0AAE0J633</accession>
<reference evidence="1" key="1">
    <citation type="journal article" date="2023" name="Mol. Phylogenet. Evol.">
        <title>Genome-scale phylogeny and comparative genomics of the fungal order Sordariales.</title>
        <authorList>
            <person name="Hensen N."/>
            <person name="Bonometti L."/>
            <person name="Westerberg I."/>
            <person name="Brannstrom I.O."/>
            <person name="Guillou S."/>
            <person name="Cros-Aarteil S."/>
            <person name="Calhoun S."/>
            <person name="Haridas S."/>
            <person name="Kuo A."/>
            <person name="Mondo S."/>
            <person name="Pangilinan J."/>
            <person name="Riley R."/>
            <person name="LaButti K."/>
            <person name="Andreopoulos B."/>
            <person name="Lipzen A."/>
            <person name="Chen C."/>
            <person name="Yan M."/>
            <person name="Daum C."/>
            <person name="Ng V."/>
            <person name="Clum A."/>
            <person name="Steindorff A."/>
            <person name="Ohm R.A."/>
            <person name="Martin F."/>
            <person name="Silar P."/>
            <person name="Natvig D.O."/>
            <person name="Lalanne C."/>
            <person name="Gautier V."/>
            <person name="Ament-Velasquez S.L."/>
            <person name="Kruys A."/>
            <person name="Hutchinson M.I."/>
            <person name="Powell A.J."/>
            <person name="Barry K."/>
            <person name="Miller A.N."/>
            <person name="Grigoriev I.V."/>
            <person name="Debuchy R."/>
            <person name="Gladieux P."/>
            <person name="Hiltunen Thoren M."/>
            <person name="Johannesson H."/>
        </authorList>
    </citation>
    <scope>NUCLEOTIDE SEQUENCE</scope>
    <source>
        <strain evidence="1">SMH4131-1</strain>
    </source>
</reference>